<comment type="caution">
    <text evidence="4">The sequence shown here is derived from an EMBL/GenBank/DDBJ whole genome shotgun (WGS) entry which is preliminary data.</text>
</comment>
<keyword evidence="3" id="KW-0325">Glycoprotein</keyword>
<keyword evidence="2" id="KW-0472">Membrane</keyword>
<dbReference type="InterPro" id="IPR020894">
    <property type="entry name" value="Cadherin_CS"/>
</dbReference>
<accession>A0A5J4P506</accession>
<dbReference type="EMBL" id="QNGE01000019">
    <property type="protein sequence ID" value="KAA3682403.1"/>
    <property type="molecule type" value="Genomic_DNA"/>
</dbReference>
<protein>
    <recommendedName>
        <fullName evidence="6">Cadherin domain-containing protein</fullName>
    </recommendedName>
</protein>
<dbReference type="PANTHER" id="PTHR24028">
    <property type="entry name" value="CADHERIN-87A"/>
    <property type="match status" value="1"/>
</dbReference>
<dbReference type="GO" id="GO:0005509">
    <property type="term" value="F:calcium ion binding"/>
    <property type="evidence" value="ECO:0007669"/>
    <property type="project" value="InterPro"/>
</dbReference>
<evidence type="ECO:0000313" key="4">
    <source>
        <dbReference type="EMBL" id="KAA3682403.1"/>
    </source>
</evidence>
<dbReference type="PROSITE" id="PS00232">
    <property type="entry name" value="CADHERIN_1"/>
    <property type="match status" value="1"/>
</dbReference>
<comment type="subcellular location">
    <subcellularLocation>
        <location evidence="1">Membrane</location>
    </subcellularLocation>
</comment>
<sequence>MEPTEENLVIHEDSEYVLPATGTLVMRQDFHISTKLSQHHIDREQLCAKATDHGHDTVISEAMQRCCTARRKECELPLTILVQTKRTASSQTNTTSSHADKQSTFMRLILRLIDINDNAPQFQSPKHQIFVSEGIRVGTRIPLPLAQDLDSLEYGIARPLLEVLALHPTYANPLTLVWPTCGNEHGGRRFTVDGSTNIFLKVSGLFVLFELHNLQTGPNYLLIESDLY</sequence>
<evidence type="ECO:0008006" key="6">
    <source>
        <dbReference type="Google" id="ProtNLM"/>
    </source>
</evidence>
<gene>
    <name evidence="4" type="ORF">DEA37_0007328</name>
</gene>
<organism evidence="4 5">
    <name type="scientific">Paragonimus westermani</name>
    <dbReference type="NCBI Taxonomy" id="34504"/>
    <lineage>
        <taxon>Eukaryota</taxon>
        <taxon>Metazoa</taxon>
        <taxon>Spiralia</taxon>
        <taxon>Lophotrochozoa</taxon>
        <taxon>Platyhelminthes</taxon>
        <taxon>Trematoda</taxon>
        <taxon>Digenea</taxon>
        <taxon>Plagiorchiida</taxon>
        <taxon>Troglotremata</taxon>
        <taxon>Troglotrematidae</taxon>
        <taxon>Paragonimus</taxon>
    </lineage>
</organism>
<dbReference type="InterPro" id="IPR015919">
    <property type="entry name" value="Cadherin-like_sf"/>
</dbReference>
<dbReference type="GO" id="GO:0007155">
    <property type="term" value="P:cell adhesion"/>
    <property type="evidence" value="ECO:0007669"/>
    <property type="project" value="InterPro"/>
</dbReference>
<dbReference type="Proteomes" id="UP000324629">
    <property type="component" value="Unassembled WGS sequence"/>
</dbReference>
<dbReference type="Gene3D" id="2.60.40.60">
    <property type="entry name" value="Cadherins"/>
    <property type="match status" value="1"/>
</dbReference>
<evidence type="ECO:0000256" key="1">
    <source>
        <dbReference type="ARBA" id="ARBA00004370"/>
    </source>
</evidence>
<keyword evidence="5" id="KW-1185">Reference proteome</keyword>
<evidence type="ECO:0000313" key="5">
    <source>
        <dbReference type="Proteomes" id="UP000324629"/>
    </source>
</evidence>
<dbReference type="PANTHER" id="PTHR24028:SF146">
    <property type="entry name" value="CADHERIN 96CB, ISOFORM D-RELATED"/>
    <property type="match status" value="1"/>
</dbReference>
<evidence type="ECO:0000256" key="3">
    <source>
        <dbReference type="ARBA" id="ARBA00023180"/>
    </source>
</evidence>
<dbReference type="SUPFAM" id="SSF49313">
    <property type="entry name" value="Cadherin-like"/>
    <property type="match status" value="1"/>
</dbReference>
<name>A0A5J4P506_9TREM</name>
<dbReference type="GO" id="GO:0005886">
    <property type="term" value="C:plasma membrane"/>
    <property type="evidence" value="ECO:0007669"/>
    <property type="project" value="InterPro"/>
</dbReference>
<dbReference type="AlphaFoldDB" id="A0A5J4P506"/>
<evidence type="ECO:0000256" key="2">
    <source>
        <dbReference type="ARBA" id="ARBA00023136"/>
    </source>
</evidence>
<proteinExistence type="predicted"/>
<dbReference type="InterPro" id="IPR050174">
    <property type="entry name" value="Protocadherin/Cadherin-CA"/>
</dbReference>
<reference evidence="4 5" key="1">
    <citation type="journal article" date="2019" name="Gigascience">
        <title>Whole-genome sequence of the oriental lung fluke Paragonimus westermani.</title>
        <authorList>
            <person name="Oey H."/>
            <person name="Zakrzewski M."/>
            <person name="Narain K."/>
            <person name="Devi K.R."/>
            <person name="Agatsuma T."/>
            <person name="Nawaratna S."/>
            <person name="Gobert G.N."/>
            <person name="Jones M.K."/>
            <person name="Ragan M.A."/>
            <person name="McManus D.P."/>
            <person name="Krause L."/>
        </authorList>
    </citation>
    <scope>NUCLEOTIDE SEQUENCE [LARGE SCALE GENOMIC DNA]</scope>
    <source>
        <strain evidence="4 5">IND2009</strain>
    </source>
</reference>